<dbReference type="SUPFAM" id="SSF51735">
    <property type="entry name" value="NAD(P)-binding Rossmann-fold domains"/>
    <property type="match status" value="1"/>
</dbReference>
<dbReference type="AlphaFoldDB" id="A0A9P6ELP1"/>
<dbReference type="Pfam" id="PF05368">
    <property type="entry name" value="NmrA"/>
    <property type="match status" value="1"/>
</dbReference>
<dbReference type="Proteomes" id="UP000807306">
    <property type="component" value="Unassembled WGS sequence"/>
</dbReference>
<dbReference type="GO" id="GO:0004029">
    <property type="term" value="F:aldehyde dehydrogenase (NAD+) activity"/>
    <property type="evidence" value="ECO:0007669"/>
    <property type="project" value="TreeGrafter"/>
</dbReference>
<reference evidence="2" key="1">
    <citation type="submission" date="2020-11" db="EMBL/GenBank/DDBJ databases">
        <authorList>
            <consortium name="DOE Joint Genome Institute"/>
            <person name="Ahrendt S."/>
            <person name="Riley R."/>
            <person name="Andreopoulos W."/>
            <person name="Labutti K."/>
            <person name="Pangilinan J."/>
            <person name="Ruiz-Duenas F.J."/>
            <person name="Barrasa J.M."/>
            <person name="Sanchez-Garcia M."/>
            <person name="Camarero S."/>
            <person name="Miyauchi S."/>
            <person name="Serrano A."/>
            <person name="Linde D."/>
            <person name="Babiker R."/>
            <person name="Drula E."/>
            <person name="Ayuso-Fernandez I."/>
            <person name="Pacheco R."/>
            <person name="Padilla G."/>
            <person name="Ferreira P."/>
            <person name="Barriuso J."/>
            <person name="Kellner H."/>
            <person name="Castanera R."/>
            <person name="Alfaro M."/>
            <person name="Ramirez L."/>
            <person name="Pisabarro A.G."/>
            <person name="Kuo A."/>
            <person name="Tritt A."/>
            <person name="Lipzen A."/>
            <person name="He G."/>
            <person name="Yan M."/>
            <person name="Ng V."/>
            <person name="Cullen D."/>
            <person name="Martin F."/>
            <person name="Rosso M.-N."/>
            <person name="Henrissat B."/>
            <person name="Hibbett D."/>
            <person name="Martinez A.T."/>
            <person name="Grigoriev I.V."/>
        </authorList>
    </citation>
    <scope>NUCLEOTIDE SEQUENCE</scope>
    <source>
        <strain evidence="2">CBS 506.95</strain>
    </source>
</reference>
<dbReference type="InterPro" id="IPR036291">
    <property type="entry name" value="NAD(P)-bd_dom_sf"/>
</dbReference>
<gene>
    <name evidence="2" type="ORF">CPB83DRAFT_848975</name>
</gene>
<dbReference type="GO" id="GO:0005737">
    <property type="term" value="C:cytoplasm"/>
    <property type="evidence" value="ECO:0007669"/>
    <property type="project" value="TreeGrafter"/>
</dbReference>
<dbReference type="InterPro" id="IPR051783">
    <property type="entry name" value="NAD(P)-dependent_oxidoreduct"/>
</dbReference>
<dbReference type="OrthoDB" id="10262413at2759"/>
<accession>A0A9P6ELP1</accession>
<dbReference type="Gene3D" id="3.40.50.720">
    <property type="entry name" value="NAD(P)-binding Rossmann-like Domain"/>
    <property type="match status" value="1"/>
</dbReference>
<proteinExistence type="predicted"/>
<dbReference type="PANTHER" id="PTHR48079:SF6">
    <property type="entry name" value="NAD(P)-BINDING DOMAIN-CONTAINING PROTEIN-RELATED"/>
    <property type="match status" value="1"/>
</dbReference>
<keyword evidence="3" id="KW-1185">Reference proteome</keyword>
<organism evidence="2 3">
    <name type="scientific">Crepidotus variabilis</name>
    <dbReference type="NCBI Taxonomy" id="179855"/>
    <lineage>
        <taxon>Eukaryota</taxon>
        <taxon>Fungi</taxon>
        <taxon>Dikarya</taxon>
        <taxon>Basidiomycota</taxon>
        <taxon>Agaricomycotina</taxon>
        <taxon>Agaricomycetes</taxon>
        <taxon>Agaricomycetidae</taxon>
        <taxon>Agaricales</taxon>
        <taxon>Agaricineae</taxon>
        <taxon>Crepidotaceae</taxon>
        <taxon>Crepidotus</taxon>
    </lineage>
</organism>
<evidence type="ECO:0000259" key="1">
    <source>
        <dbReference type="Pfam" id="PF05368"/>
    </source>
</evidence>
<dbReference type="EMBL" id="MU157835">
    <property type="protein sequence ID" value="KAF9531405.1"/>
    <property type="molecule type" value="Genomic_DNA"/>
</dbReference>
<sequence length="342" mass="37095">MSPKTQILVTGITGYIGGSVYSHLTKYSDFASFEITALIRSTDKAEKLKKLGIKTVVGAHDDVKIMESLAAKAEIVIAAADADNVQAATATLAGLKKRYDATGIPPTFIHTSGTGLLVDDAAGERSTDVVYDDCNLDQIESIPHTAPHRNVDLRLVNADKEGYVRAYIILPSTIYGIATGPLVEQGIQNPFSQQVPMLIRVSARRGRAGMVGQGKNIWPNVHINDVAQLYVTLLDSIRKNPSTGHGRDGYYFGENGEHTLYEVSKAIGDVLVAEGKADNREPTPFTKAELEKQYPGLISLGTNARCQANHSRSIGWRPQFSKLDLLTGIDTEYEGLKKAGRI</sequence>
<dbReference type="InterPro" id="IPR008030">
    <property type="entry name" value="NmrA-like"/>
</dbReference>
<evidence type="ECO:0000313" key="3">
    <source>
        <dbReference type="Proteomes" id="UP000807306"/>
    </source>
</evidence>
<dbReference type="PANTHER" id="PTHR48079">
    <property type="entry name" value="PROTEIN YEEZ"/>
    <property type="match status" value="1"/>
</dbReference>
<protein>
    <submittedName>
        <fullName evidence="2">NAD(P)-binding protein</fullName>
    </submittedName>
</protein>
<evidence type="ECO:0000313" key="2">
    <source>
        <dbReference type="EMBL" id="KAF9531405.1"/>
    </source>
</evidence>
<feature type="domain" description="NmrA-like" evidence="1">
    <location>
        <begin position="4"/>
        <end position="81"/>
    </location>
</feature>
<comment type="caution">
    <text evidence="2">The sequence shown here is derived from an EMBL/GenBank/DDBJ whole genome shotgun (WGS) entry which is preliminary data.</text>
</comment>
<name>A0A9P6ELP1_9AGAR</name>